<evidence type="ECO:0000256" key="6">
    <source>
        <dbReference type="SAM" id="Phobius"/>
    </source>
</evidence>
<organism evidence="7 8">
    <name type="scientific">Mucilaginibacter frigoritolerans</name>
    <dbReference type="NCBI Taxonomy" id="652788"/>
    <lineage>
        <taxon>Bacteria</taxon>
        <taxon>Pseudomonadati</taxon>
        <taxon>Bacteroidota</taxon>
        <taxon>Sphingobacteriia</taxon>
        <taxon>Sphingobacteriales</taxon>
        <taxon>Sphingobacteriaceae</taxon>
        <taxon>Mucilaginibacter</taxon>
    </lineage>
</organism>
<evidence type="ECO:0000256" key="3">
    <source>
        <dbReference type="ARBA" id="ARBA00022692"/>
    </source>
</evidence>
<name>A0A562UFN6_9SPHI</name>
<evidence type="ECO:0000313" key="7">
    <source>
        <dbReference type="EMBL" id="TWJ04614.1"/>
    </source>
</evidence>
<dbReference type="EMBL" id="VLLI01000001">
    <property type="protein sequence ID" value="TWJ04614.1"/>
    <property type="molecule type" value="Genomic_DNA"/>
</dbReference>
<proteinExistence type="predicted"/>
<dbReference type="Proteomes" id="UP000317010">
    <property type="component" value="Unassembled WGS sequence"/>
</dbReference>
<dbReference type="PANTHER" id="PTHR30250">
    <property type="entry name" value="PST FAMILY PREDICTED COLANIC ACID TRANSPORTER"/>
    <property type="match status" value="1"/>
</dbReference>
<dbReference type="GO" id="GO:0005886">
    <property type="term" value="C:plasma membrane"/>
    <property type="evidence" value="ECO:0007669"/>
    <property type="project" value="UniProtKB-SubCell"/>
</dbReference>
<dbReference type="InterPro" id="IPR050833">
    <property type="entry name" value="Poly_Biosynth_Transport"/>
</dbReference>
<sequence length="502" mass="56240">MNSKRKVSTIWNFFFLNLRTIIAIVNGILIVPLYLHYININLYGAWLATGNIMMWLSIADPGVGDVLLQKVGNALGKNDRNEIGLAITSGLLISLLLFVTVLGIGLVCSYYVGTIIRYTGKDVGILITCFRLAIIGTCFSLLANTFNNILLGFQRTKEFGFYSTLISVFSIVFNIVLLISGAGIYSIAYTFLIRGLLTVLYSMVHSYIVLKRENISYKLDMSYTKSLINIFIYTFFGKTFNSLSGNIDLIIVSRYLGPEAVTLLELSRRPIRILTGFVNNITISALPAFSHLSGSYDKDKFKHLITTSITYIIWVTGFIVGGLLLFDSDIVAIWVGKIHYFGNTNNIISCFAYYLLSITYSISNILYSFGDIKKNNLVIIARNLIYLLVVAVFVSLWGITGELLAFLISIVLLNCTYFPIRILKLAELNKAEFWGLIKEILVGLLFFGLCAIITPPGVSGNKIVFLFSCGLAYTIIYLIYYYTISLQFRAIVNGKWNSFRSK</sequence>
<feature type="transmembrane region" description="Helical" evidence="6">
    <location>
        <begin position="304"/>
        <end position="326"/>
    </location>
</feature>
<feature type="transmembrane region" description="Helical" evidence="6">
    <location>
        <begin position="159"/>
        <end position="185"/>
    </location>
</feature>
<keyword evidence="4 6" id="KW-1133">Transmembrane helix</keyword>
<dbReference type="AlphaFoldDB" id="A0A562UFN6"/>
<reference evidence="7 8" key="1">
    <citation type="submission" date="2019-07" db="EMBL/GenBank/DDBJ databases">
        <title>Genomic Encyclopedia of Archaeal and Bacterial Type Strains, Phase II (KMG-II): from individual species to whole genera.</title>
        <authorList>
            <person name="Goeker M."/>
        </authorList>
    </citation>
    <scope>NUCLEOTIDE SEQUENCE [LARGE SCALE GENOMIC DNA]</scope>
    <source>
        <strain evidence="7 8">ATCC BAA-1854</strain>
    </source>
</reference>
<gene>
    <name evidence="7" type="ORF">JN11_00331</name>
</gene>
<keyword evidence="3 6" id="KW-0812">Transmembrane</keyword>
<dbReference type="RefSeq" id="WP_144908970.1">
    <property type="nucleotide sequence ID" value="NZ_VLLI01000001.1"/>
</dbReference>
<feature type="transmembrane region" description="Helical" evidence="6">
    <location>
        <begin position="124"/>
        <end position="147"/>
    </location>
</feature>
<evidence type="ECO:0000256" key="5">
    <source>
        <dbReference type="ARBA" id="ARBA00023136"/>
    </source>
</evidence>
<evidence type="ECO:0000256" key="4">
    <source>
        <dbReference type="ARBA" id="ARBA00022989"/>
    </source>
</evidence>
<evidence type="ECO:0000256" key="2">
    <source>
        <dbReference type="ARBA" id="ARBA00022475"/>
    </source>
</evidence>
<keyword evidence="8" id="KW-1185">Reference proteome</keyword>
<dbReference type="OrthoDB" id="512217at2"/>
<evidence type="ECO:0000313" key="8">
    <source>
        <dbReference type="Proteomes" id="UP000317010"/>
    </source>
</evidence>
<keyword evidence="2" id="KW-1003">Cell membrane</keyword>
<feature type="transmembrane region" description="Helical" evidence="6">
    <location>
        <begin position="191"/>
        <end position="210"/>
    </location>
</feature>
<protein>
    <submittedName>
        <fullName evidence="7">Na+-driven multidrug efflux pump</fullName>
    </submittedName>
</protein>
<feature type="transmembrane region" description="Helical" evidence="6">
    <location>
        <begin position="43"/>
        <end position="63"/>
    </location>
</feature>
<comment type="caution">
    <text evidence="7">The sequence shown here is derived from an EMBL/GenBank/DDBJ whole genome shotgun (WGS) entry which is preliminary data.</text>
</comment>
<feature type="transmembrane region" description="Helical" evidence="6">
    <location>
        <begin position="440"/>
        <end position="457"/>
    </location>
</feature>
<feature type="transmembrane region" description="Helical" evidence="6">
    <location>
        <begin position="403"/>
        <end position="420"/>
    </location>
</feature>
<keyword evidence="5 6" id="KW-0472">Membrane</keyword>
<feature type="transmembrane region" description="Helical" evidence="6">
    <location>
        <begin position="12"/>
        <end position="37"/>
    </location>
</feature>
<dbReference type="Pfam" id="PF13440">
    <property type="entry name" value="Polysacc_synt_3"/>
    <property type="match status" value="1"/>
</dbReference>
<feature type="transmembrane region" description="Helical" evidence="6">
    <location>
        <begin position="230"/>
        <end position="251"/>
    </location>
</feature>
<evidence type="ECO:0000256" key="1">
    <source>
        <dbReference type="ARBA" id="ARBA00004651"/>
    </source>
</evidence>
<dbReference type="PANTHER" id="PTHR30250:SF26">
    <property type="entry name" value="PSMA PROTEIN"/>
    <property type="match status" value="1"/>
</dbReference>
<accession>A0A562UFN6</accession>
<feature type="transmembrane region" description="Helical" evidence="6">
    <location>
        <begin position="463"/>
        <end position="482"/>
    </location>
</feature>
<feature type="transmembrane region" description="Helical" evidence="6">
    <location>
        <begin position="83"/>
        <end position="112"/>
    </location>
</feature>
<feature type="transmembrane region" description="Helical" evidence="6">
    <location>
        <begin position="346"/>
        <end position="367"/>
    </location>
</feature>
<comment type="subcellular location">
    <subcellularLocation>
        <location evidence="1">Cell membrane</location>
        <topology evidence="1">Multi-pass membrane protein</topology>
    </subcellularLocation>
</comment>